<dbReference type="Proteomes" id="UP000607653">
    <property type="component" value="Unassembled WGS sequence"/>
</dbReference>
<gene>
    <name evidence="1" type="ORF">HUJ06_001178</name>
</gene>
<reference evidence="1 2" key="1">
    <citation type="journal article" date="2020" name="Mol. Biol. Evol.">
        <title>Distinct Expression and Methylation Patterns for Genes with Different Fates following a Single Whole-Genome Duplication in Flowering Plants.</title>
        <authorList>
            <person name="Shi T."/>
            <person name="Rahmani R.S."/>
            <person name="Gugger P.F."/>
            <person name="Wang M."/>
            <person name="Li H."/>
            <person name="Zhang Y."/>
            <person name="Li Z."/>
            <person name="Wang Q."/>
            <person name="Van de Peer Y."/>
            <person name="Marchal K."/>
            <person name="Chen J."/>
        </authorList>
    </citation>
    <scope>NUCLEOTIDE SEQUENCE [LARGE SCALE GENOMIC DNA]</scope>
    <source>
        <tissue evidence="1">Leaf</tissue>
    </source>
</reference>
<name>A0A822ZMF1_NELNU</name>
<keyword evidence="2" id="KW-1185">Reference proteome</keyword>
<evidence type="ECO:0000313" key="1">
    <source>
        <dbReference type="EMBL" id="DAD42948.1"/>
    </source>
</evidence>
<sequence>MDRISKAAVDWSVFKKARSFISVFPAKVGNVGSNPAPTGDCVFDFCDQGVTSDSLGSFGFTCFSNEGIFIAAAGGPWLICADLR</sequence>
<dbReference type="EMBL" id="DUZY01000006">
    <property type="protein sequence ID" value="DAD42948.1"/>
    <property type="molecule type" value="Genomic_DNA"/>
</dbReference>
<organism evidence="1 2">
    <name type="scientific">Nelumbo nucifera</name>
    <name type="common">Sacred lotus</name>
    <dbReference type="NCBI Taxonomy" id="4432"/>
    <lineage>
        <taxon>Eukaryota</taxon>
        <taxon>Viridiplantae</taxon>
        <taxon>Streptophyta</taxon>
        <taxon>Embryophyta</taxon>
        <taxon>Tracheophyta</taxon>
        <taxon>Spermatophyta</taxon>
        <taxon>Magnoliopsida</taxon>
        <taxon>Proteales</taxon>
        <taxon>Nelumbonaceae</taxon>
        <taxon>Nelumbo</taxon>
    </lineage>
</organism>
<evidence type="ECO:0000313" key="2">
    <source>
        <dbReference type="Proteomes" id="UP000607653"/>
    </source>
</evidence>
<protein>
    <submittedName>
        <fullName evidence="1">Uncharacterized protein</fullName>
    </submittedName>
</protein>
<accession>A0A822ZMF1</accession>
<proteinExistence type="predicted"/>
<dbReference type="AlphaFoldDB" id="A0A822ZMF1"/>
<comment type="caution">
    <text evidence="1">The sequence shown here is derived from an EMBL/GenBank/DDBJ whole genome shotgun (WGS) entry which is preliminary data.</text>
</comment>